<keyword evidence="1" id="KW-0812">Transmembrane</keyword>
<comment type="caution">
    <text evidence="2">The sequence shown here is derived from an EMBL/GenBank/DDBJ whole genome shotgun (WGS) entry which is preliminary data.</text>
</comment>
<organism evidence="2 3">
    <name type="scientific">Cotesia congregata</name>
    <name type="common">Parasitoid wasp</name>
    <name type="synonym">Apanteles congregatus</name>
    <dbReference type="NCBI Taxonomy" id="51543"/>
    <lineage>
        <taxon>Eukaryota</taxon>
        <taxon>Metazoa</taxon>
        <taxon>Ecdysozoa</taxon>
        <taxon>Arthropoda</taxon>
        <taxon>Hexapoda</taxon>
        <taxon>Insecta</taxon>
        <taxon>Pterygota</taxon>
        <taxon>Neoptera</taxon>
        <taxon>Endopterygota</taxon>
        <taxon>Hymenoptera</taxon>
        <taxon>Apocrita</taxon>
        <taxon>Ichneumonoidea</taxon>
        <taxon>Braconidae</taxon>
        <taxon>Microgastrinae</taxon>
        <taxon>Cotesia</taxon>
    </lineage>
</organism>
<dbReference type="OrthoDB" id="333024at2759"/>
<keyword evidence="3" id="KW-1185">Reference proteome</keyword>
<evidence type="ECO:0000256" key="1">
    <source>
        <dbReference type="SAM" id="Phobius"/>
    </source>
</evidence>
<dbReference type="AlphaFoldDB" id="A0A8J2HGM9"/>
<evidence type="ECO:0000313" key="3">
    <source>
        <dbReference type="Proteomes" id="UP000786811"/>
    </source>
</evidence>
<keyword evidence="1" id="KW-1133">Transmembrane helix</keyword>
<accession>A0A8J2HGM9</accession>
<dbReference type="Proteomes" id="UP000786811">
    <property type="component" value="Unassembled WGS sequence"/>
</dbReference>
<name>A0A8J2HGM9_COTCN</name>
<feature type="transmembrane region" description="Helical" evidence="1">
    <location>
        <begin position="12"/>
        <end position="30"/>
    </location>
</feature>
<dbReference type="EMBL" id="CAJNRD030001121">
    <property type="protein sequence ID" value="CAG5096694.1"/>
    <property type="molecule type" value="Genomic_DNA"/>
</dbReference>
<reference evidence="2" key="1">
    <citation type="submission" date="2021-04" db="EMBL/GenBank/DDBJ databases">
        <authorList>
            <person name="Chebbi M.A.C M."/>
        </authorList>
    </citation>
    <scope>NUCLEOTIDE SEQUENCE</scope>
</reference>
<dbReference type="Gene3D" id="3.40.50.12760">
    <property type="match status" value="1"/>
</dbReference>
<keyword evidence="1" id="KW-0472">Membrane</keyword>
<gene>
    <name evidence="2" type="ORF">HICCMSTLAB_LOCUS8338</name>
</gene>
<proteinExistence type="predicted"/>
<sequence>MIVRLEDQQTLVLIGYSLLTQFNVGILYFLSHTFKNVTMHVLDNLGCIITLENYCTQNSIIKNLEDILEVLNIAKNNDQDIISVIPITTLCADEIYQMVINMNHSIIKDFIMYIGQLPDGNGEQHDTSLVSESSSQKTPRLPPIVVTQNINDPSGFSKKLTEIAKHTITFKITGGKFYIFTTNKDDYTTIINLFNSKSMQYYTHAFSENKMKYMVLRGLPSIEDKLVANELTQLNLSANNVTKI</sequence>
<protein>
    <submittedName>
        <fullName evidence="2">Uncharacterized protein</fullName>
    </submittedName>
</protein>
<evidence type="ECO:0000313" key="2">
    <source>
        <dbReference type="EMBL" id="CAG5096694.1"/>
    </source>
</evidence>
<feature type="non-terminal residue" evidence="2">
    <location>
        <position position="1"/>
    </location>
</feature>